<keyword evidence="8" id="KW-1185">Reference proteome</keyword>
<dbReference type="PROSITE" id="PS51349">
    <property type="entry name" value="FMN_HYDROXY_ACID_DH_2"/>
    <property type="match status" value="1"/>
</dbReference>
<comment type="caution">
    <text evidence="7">The sequence shown here is derived from an EMBL/GenBank/DDBJ whole genome shotgun (WGS) entry which is preliminary data.</text>
</comment>
<evidence type="ECO:0000256" key="4">
    <source>
        <dbReference type="ARBA" id="ARBA00023002"/>
    </source>
</evidence>
<evidence type="ECO:0000259" key="6">
    <source>
        <dbReference type="PROSITE" id="PS51349"/>
    </source>
</evidence>
<proteinExistence type="inferred from homology"/>
<dbReference type="CDD" id="cd02809">
    <property type="entry name" value="alpha_hydroxyacid_oxid_FMN"/>
    <property type="match status" value="1"/>
</dbReference>
<dbReference type="PANTHER" id="PTHR10578:SF107">
    <property type="entry name" value="2-HYDROXYACID OXIDASE 1"/>
    <property type="match status" value="1"/>
</dbReference>
<dbReference type="PROSITE" id="PS00557">
    <property type="entry name" value="FMN_HYDROXY_ACID_DH_1"/>
    <property type="match status" value="1"/>
</dbReference>
<feature type="domain" description="FMN hydroxy acid dehydrogenase" evidence="6">
    <location>
        <begin position="1"/>
        <end position="358"/>
    </location>
</feature>
<dbReference type="InterPro" id="IPR008259">
    <property type="entry name" value="FMN_hydac_DH_AS"/>
</dbReference>
<dbReference type="InterPro" id="IPR012133">
    <property type="entry name" value="Alpha-hydoxy_acid_DH_FMN"/>
</dbReference>
<dbReference type="PANTHER" id="PTHR10578">
    <property type="entry name" value="S -2-HYDROXY-ACID OXIDASE-RELATED"/>
    <property type="match status" value="1"/>
</dbReference>
<keyword evidence="2" id="KW-0285">Flavoprotein</keyword>
<comment type="cofactor">
    <cofactor evidence="1">
        <name>FMN</name>
        <dbReference type="ChEBI" id="CHEBI:58210"/>
    </cofactor>
</comment>
<dbReference type="InterPro" id="IPR000262">
    <property type="entry name" value="FMN-dep_DH"/>
</dbReference>
<accession>A0ABT2JG19</accession>
<evidence type="ECO:0000313" key="8">
    <source>
        <dbReference type="Proteomes" id="UP001156441"/>
    </source>
</evidence>
<evidence type="ECO:0000256" key="3">
    <source>
        <dbReference type="ARBA" id="ARBA00022643"/>
    </source>
</evidence>
<sequence>MTGVPVCLADVARAAHDRLSTEVWDFVEGASGDERGLAANRAALDAVSLVPRMLTGLTEADPSTRLLGTAATFPVAVAPMAYQRLLHDDGELAAARAARDLGVPFTISTLSSVSIEDIAGTGAALWFQLYWLRDRGAVLDLVRRAEQAGVSALVVTVDVPIMGRRLRDLRAGFSLPPHVTAANLAGDPARTANPMVTVAEHTRLAFAPALSWSDLAWLRERTELPLVLKGILDATDAELAVRAGAAGVVVSNHGGRQLAGAVPSVTALPWVVDAVDGQCEVLLDSGIRSGTDILRAVALGASGVLVGRPVLHGLAAGGTGGVAAVLEILRAELAAEMLLAGCGDVASAGRLATVGPPV</sequence>
<evidence type="ECO:0000313" key="7">
    <source>
        <dbReference type="EMBL" id="MCT2586820.1"/>
    </source>
</evidence>
<dbReference type="RefSeq" id="WP_260194682.1">
    <property type="nucleotide sequence ID" value="NZ_JAFFZE010000022.1"/>
</dbReference>
<keyword evidence="4" id="KW-0560">Oxidoreductase</keyword>
<dbReference type="Pfam" id="PF01070">
    <property type="entry name" value="FMN_dh"/>
    <property type="match status" value="1"/>
</dbReference>
<dbReference type="PIRSF" id="PIRSF000138">
    <property type="entry name" value="Al-hdrx_acd_dh"/>
    <property type="match status" value="1"/>
</dbReference>
<dbReference type="Gene3D" id="3.20.20.70">
    <property type="entry name" value="Aldolase class I"/>
    <property type="match status" value="1"/>
</dbReference>
<gene>
    <name evidence="7" type="ORF">JT362_27225</name>
</gene>
<comment type="similarity">
    <text evidence="5">Belongs to the FMN-dependent alpha-hydroxy acid dehydrogenase family.</text>
</comment>
<dbReference type="EMBL" id="JAFFZE010000022">
    <property type="protein sequence ID" value="MCT2586820.1"/>
    <property type="molecule type" value="Genomic_DNA"/>
</dbReference>
<organism evidence="7 8">
    <name type="scientific">Actinophytocola gossypii</name>
    <dbReference type="NCBI Taxonomy" id="2812003"/>
    <lineage>
        <taxon>Bacteria</taxon>
        <taxon>Bacillati</taxon>
        <taxon>Actinomycetota</taxon>
        <taxon>Actinomycetes</taxon>
        <taxon>Pseudonocardiales</taxon>
        <taxon>Pseudonocardiaceae</taxon>
    </lineage>
</organism>
<name>A0ABT2JG19_9PSEU</name>
<dbReference type="Proteomes" id="UP001156441">
    <property type="component" value="Unassembled WGS sequence"/>
</dbReference>
<keyword evidence="3" id="KW-0288">FMN</keyword>
<dbReference type="InterPro" id="IPR037396">
    <property type="entry name" value="FMN_HAD"/>
</dbReference>
<evidence type="ECO:0000256" key="1">
    <source>
        <dbReference type="ARBA" id="ARBA00001917"/>
    </source>
</evidence>
<evidence type="ECO:0000256" key="2">
    <source>
        <dbReference type="ARBA" id="ARBA00022630"/>
    </source>
</evidence>
<dbReference type="SUPFAM" id="SSF51395">
    <property type="entry name" value="FMN-linked oxidoreductases"/>
    <property type="match status" value="1"/>
</dbReference>
<protein>
    <submittedName>
        <fullName evidence="7">Alpha-hydroxy-acid oxidizing protein</fullName>
    </submittedName>
</protein>
<evidence type="ECO:0000256" key="5">
    <source>
        <dbReference type="ARBA" id="ARBA00024042"/>
    </source>
</evidence>
<reference evidence="7 8" key="1">
    <citation type="submission" date="2021-02" db="EMBL/GenBank/DDBJ databases">
        <title>Actinophytocola xerophila sp. nov., isolated from soil of cotton cropping field.</title>
        <authorList>
            <person name="Huang R."/>
            <person name="Chen X."/>
            <person name="Ge X."/>
            <person name="Liu W."/>
        </authorList>
    </citation>
    <scope>NUCLEOTIDE SEQUENCE [LARGE SCALE GENOMIC DNA]</scope>
    <source>
        <strain evidence="7 8">S1-96</strain>
    </source>
</reference>
<dbReference type="InterPro" id="IPR013785">
    <property type="entry name" value="Aldolase_TIM"/>
</dbReference>